<dbReference type="Proteomes" id="UP000422736">
    <property type="component" value="Chromosome 5"/>
</dbReference>
<dbReference type="PANTHER" id="PTHR14614:SF109">
    <property type="entry name" value="RIBOSOMAL LYSINE N-METHYLTRANSFERASE 5"/>
    <property type="match status" value="1"/>
</dbReference>
<dbReference type="Gene3D" id="3.40.50.150">
    <property type="entry name" value="Vaccinia Virus protein VP39"/>
    <property type="match status" value="1"/>
</dbReference>
<reference evidence="6 7" key="1">
    <citation type="submission" date="2016-03" db="EMBL/GenBank/DDBJ databases">
        <title>How can Kluyveromyces marxianus grow so fast - potential evolutionary course in Saccharomyces Complex revealed by comparative genomics.</title>
        <authorList>
            <person name="Mo W."/>
            <person name="Lu W."/>
            <person name="Yang X."/>
            <person name="Qi J."/>
            <person name="Lv H."/>
        </authorList>
    </citation>
    <scope>NUCLEOTIDE SEQUENCE [LARGE SCALE GENOMIC DNA]</scope>
    <source>
        <strain evidence="6 7">FIM1</strain>
    </source>
</reference>
<dbReference type="EMBL" id="CP015058">
    <property type="protein sequence ID" value="QGN16874.1"/>
    <property type="molecule type" value="Genomic_DNA"/>
</dbReference>
<reference evidence="6 7" key="2">
    <citation type="submission" date="2019-11" db="EMBL/GenBank/DDBJ databases">
        <authorList>
            <person name="Lu H."/>
        </authorList>
    </citation>
    <scope>NUCLEOTIDE SEQUENCE [LARGE SCALE GENOMIC DNA]</scope>
    <source>
        <strain evidence="6 7">FIM1</strain>
    </source>
</reference>
<evidence type="ECO:0000313" key="7">
    <source>
        <dbReference type="Proteomes" id="UP000422736"/>
    </source>
</evidence>
<evidence type="ECO:0000313" key="6">
    <source>
        <dbReference type="EMBL" id="QGN16874.1"/>
    </source>
</evidence>
<evidence type="ECO:0000256" key="4">
    <source>
        <dbReference type="ARBA" id="ARBA00038458"/>
    </source>
</evidence>
<dbReference type="InterPro" id="IPR029063">
    <property type="entry name" value="SAM-dependent_MTases_sf"/>
</dbReference>
<keyword evidence="7" id="KW-1185">Reference proteome</keyword>
<keyword evidence="1" id="KW-0489">Methyltransferase</keyword>
<evidence type="ECO:0000256" key="1">
    <source>
        <dbReference type="ARBA" id="ARBA00022603"/>
    </source>
</evidence>
<protein>
    <recommendedName>
        <fullName evidence="5">Ribosomal lysine N-methyltransferase 5</fullName>
    </recommendedName>
</protein>
<evidence type="ECO:0000256" key="2">
    <source>
        <dbReference type="ARBA" id="ARBA00022679"/>
    </source>
</evidence>
<evidence type="ECO:0000256" key="3">
    <source>
        <dbReference type="ARBA" id="ARBA00022691"/>
    </source>
</evidence>
<name>A0ABX6F136_KLUMA</name>
<dbReference type="PANTHER" id="PTHR14614">
    <property type="entry name" value="HEPATOCELLULAR CARCINOMA-ASSOCIATED ANTIGEN"/>
    <property type="match status" value="1"/>
</dbReference>
<proteinExistence type="inferred from homology"/>
<keyword evidence="3" id="KW-0949">S-adenosyl-L-methionine</keyword>
<gene>
    <name evidence="6" type="primary">RKM5</name>
    <name evidence="6" type="ORF">FIM1_3600</name>
</gene>
<dbReference type="Pfam" id="PF10294">
    <property type="entry name" value="Methyltransf_16"/>
    <property type="match status" value="1"/>
</dbReference>
<dbReference type="InterPro" id="IPR019410">
    <property type="entry name" value="Methyltransf_16"/>
</dbReference>
<keyword evidence="2" id="KW-0808">Transferase</keyword>
<organism evidence="6 7">
    <name type="scientific">Kluyveromyces marxianus</name>
    <name type="common">Yeast</name>
    <name type="synonym">Candida kefyr</name>
    <dbReference type="NCBI Taxonomy" id="4911"/>
    <lineage>
        <taxon>Eukaryota</taxon>
        <taxon>Fungi</taxon>
        <taxon>Dikarya</taxon>
        <taxon>Ascomycota</taxon>
        <taxon>Saccharomycotina</taxon>
        <taxon>Saccharomycetes</taxon>
        <taxon>Saccharomycetales</taxon>
        <taxon>Saccharomycetaceae</taxon>
        <taxon>Kluyveromyces</taxon>
    </lineage>
</organism>
<evidence type="ECO:0000256" key="5">
    <source>
        <dbReference type="ARBA" id="ARBA00039932"/>
    </source>
</evidence>
<sequence length="320" mass="36991">MQLVSLNADTLYEYLFERYIGLESNAANLSQDLGIQSRNEAELDIDISPKQVAPAKSGRKTKKVELDEFNFTIKQNLTSLNSNRDNNNSTTGYVLWTTSTFILKWLLYNENAVLFRRGDDRIKSLLQSRQDENERYVLELGTGISPIFPIAISNYVEKYVATDQKDILPRLKFNIQENQAECRRRVLTSESIELDNLKRRTTTECQLDVTVLDWELFKINDKTQHLLLPDGPSHLTIIAMDVIYNEYLVIPFLNTLKSLFTWYKNLGLSVSGLIGIQLRTEEVVRLFLEELIIERNFEVHAVNEPELNSSRFILLHITLP</sequence>
<accession>A0ABX6F136</accession>
<comment type="similarity">
    <text evidence="4">Belongs to the class I-like SAM-binding methyltransferase superfamily. RKM5 family.</text>
</comment>